<dbReference type="GO" id="GO:1990071">
    <property type="term" value="C:TRAPPII protein complex"/>
    <property type="evidence" value="ECO:0007669"/>
    <property type="project" value="InterPro"/>
</dbReference>
<name>A0AAV9MU00_9EURO</name>
<keyword evidence="8" id="KW-1185">Reference proteome</keyword>
<dbReference type="InterPro" id="IPR022233">
    <property type="entry name" value="TRAPPC10/Trs130_C"/>
</dbReference>
<dbReference type="InterPro" id="IPR056913">
    <property type="entry name" value="TRAPPC10/Trs130_N"/>
</dbReference>
<dbReference type="GO" id="GO:0005829">
    <property type="term" value="C:cytosol"/>
    <property type="evidence" value="ECO:0007669"/>
    <property type="project" value="GOC"/>
</dbReference>
<organism evidence="7 8">
    <name type="scientific">Exophiala bonariae</name>
    <dbReference type="NCBI Taxonomy" id="1690606"/>
    <lineage>
        <taxon>Eukaryota</taxon>
        <taxon>Fungi</taxon>
        <taxon>Dikarya</taxon>
        <taxon>Ascomycota</taxon>
        <taxon>Pezizomycotina</taxon>
        <taxon>Eurotiomycetes</taxon>
        <taxon>Chaetothyriomycetidae</taxon>
        <taxon>Chaetothyriales</taxon>
        <taxon>Herpotrichiellaceae</taxon>
        <taxon>Exophiala</taxon>
    </lineage>
</organism>
<evidence type="ECO:0008006" key="9">
    <source>
        <dbReference type="Google" id="ProtNLM"/>
    </source>
</evidence>
<dbReference type="Pfam" id="PF23036">
    <property type="entry name" value="TRAPPC10_1st"/>
    <property type="match status" value="1"/>
</dbReference>
<dbReference type="Pfam" id="PF23274">
    <property type="entry name" value="DUF7077"/>
    <property type="match status" value="1"/>
</dbReference>
<accession>A0AAV9MU00</accession>
<dbReference type="GO" id="GO:0006891">
    <property type="term" value="P:intra-Golgi vesicle-mediated transport"/>
    <property type="evidence" value="ECO:0007669"/>
    <property type="project" value="TreeGrafter"/>
</dbReference>
<evidence type="ECO:0000259" key="5">
    <source>
        <dbReference type="Pfam" id="PF23036"/>
    </source>
</evidence>
<evidence type="ECO:0000256" key="1">
    <source>
        <dbReference type="ARBA" id="ARBA00004555"/>
    </source>
</evidence>
<comment type="caution">
    <text evidence="7">The sequence shown here is derived from an EMBL/GenBank/DDBJ whole genome shotgun (WGS) entry which is preliminary data.</text>
</comment>
<dbReference type="InterPro" id="IPR055505">
    <property type="entry name" value="DUF7077"/>
</dbReference>
<feature type="domain" description="DUF7077" evidence="6">
    <location>
        <begin position="921"/>
        <end position="1046"/>
    </location>
</feature>
<dbReference type="GeneID" id="89978389"/>
<dbReference type="Pfam" id="PF12584">
    <property type="entry name" value="TRAPPC10"/>
    <property type="match status" value="1"/>
</dbReference>
<protein>
    <recommendedName>
        <fullName evidence="9">TMEM1 family protein</fullName>
    </recommendedName>
</protein>
<gene>
    <name evidence="7" type="ORF">LTR84_010231</name>
</gene>
<dbReference type="Pfam" id="PF24965">
    <property type="entry name" value="TRS130_4HB"/>
    <property type="match status" value="1"/>
</dbReference>
<keyword evidence="2" id="KW-0813">Transport</keyword>
<dbReference type="PANTHER" id="PTHR13251:SF3">
    <property type="entry name" value="TRAFFICKING PROTEIN PARTICLE COMPLEX SUBUNIT 10"/>
    <property type="match status" value="1"/>
</dbReference>
<dbReference type="RefSeq" id="XP_064700722.1">
    <property type="nucleotide sequence ID" value="XM_064853768.1"/>
</dbReference>
<evidence type="ECO:0000313" key="7">
    <source>
        <dbReference type="EMBL" id="KAK5045083.1"/>
    </source>
</evidence>
<proteinExistence type="predicted"/>
<comment type="subcellular location">
    <subcellularLocation>
        <location evidence="1">Golgi apparatus</location>
    </subcellularLocation>
</comment>
<sequence>MDGADTTPSNSKVILQCTDPNNLFDSLEPRLSARGPLKNLHWKSPNRPLRSIPTLNISLNREQLTNGSGSSVRRHQIPGLRETPYVKLYLLRCDDKETYKERARKDVRQWVKTVSQPGESKSASKTQESHDAFEWLIVHVVLPNTPAANQPRSSKHITLENAESTDSLNSKSKWSGKSSSTIFDKLRADFSSSSKSSSINRVAQVRLLEPNEKSTVLTPAELEEQWQDLVECLKACILRSFDARVAQYELDIRERDGQRSLPGWNFCTFFVLKEGLARGFENVGLLDDALSVYDELSVGLDTVVKEASESGDQEEHGGLLRFSKESKALLRAALDLEDQATQTPTRDLPRQLSQIFVIDREYFPFEANRPRYRERILSNEVSALDLRVYLFTRQIENLLRQAGADSLPDLASQKNTVNLHIVGDVAERATSFINLAGRLLRLELYMAWGGQEGLSEEELQSQRIVTANIVSTWTWCAILQILTKVTPALGLDLSYWTSSLSVDALELSQNAEPSQDTSPLDGERHLHRMSLAANIGVASHEQSLDRSNRHSMMSDGASQQQVLLSRAGSEKSLFWISKLSLMARHVLQHLEGASAWNTELKEGVNIALSAEDSLANHGSGTFDQRSDDSNGSTQENLSGLRSQVLIAASTSRAAFLDLYILLTIFRYRLLSRTKSYTALRQALVDLVEFEYIQRNFAIAARYLFSILGPLPRPSNHSADDYLFRIYADCLKQLDKPNDHARCLIACLQSSTYRSPHHSKYSAQHIRHLQTRLSEVLEAVSPFTLRLATLFHVVHIASAIGHSNGQDGFTLNLALRTLSGPGTILVHDVKLKLSSKDSNEPRTISLQSPEPTLVTEKATTVFLQTSVMGQGWYKIDEIEVRIGNLRLFQQFHSPRDSDSTDEEDSVAIRTAVVPILVYPHNRALAVRVRSSSTLHLSEARRLCIELRPGQNEITQCKLRLKTATAGLRLNVHDTRVLDCQRSPDTLRTAREGDTLLVVIDDLKPDTLTAIEMPYTLEIASTASIVIRVEAGYETQRGQFMLYETAAVNVLLPVTVNVQDVYRPSCTYSRFTISPSTMVPLSLINCHLEDNDHYTIELSKTQQSQLIVFPRQPASWAVRLVPKNEDASRLSRRLTLVVDFQSLDDVILLALEHHFKSALVSSPYASAAKLLSSHLLEQVRGTWTEQDLEVAGLMQEMEIWDEADLNWSNVLCGIDRNQRTGLEEWLSSWHAQSSSIGLQGTDWAKRQLKLHVDVPPPPLIVTAHLQINGRWGGPMTATLGQPLLARLTLSLTASQQEEVEGMFELVAVADSWMIGGRRKGNVKLQHKSIEIQIVLFPQQVGHLLLPTITIKCRRRTNRGGKGGRESWIEVNSEVYNASHGRSVLVIPDLRSTTVEVFGPNPEFGTGKLVVAKPRDRKIR</sequence>
<dbReference type="GO" id="GO:0034498">
    <property type="term" value="P:early endosome to Golgi transport"/>
    <property type="evidence" value="ECO:0007669"/>
    <property type="project" value="TreeGrafter"/>
</dbReference>
<evidence type="ECO:0000313" key="8">
    <source>
        <dbReference type="Proteomes" id="UP001358417"/>
    </source>
</evidence>
<keyword evidence="3" id="KW-0333">Golgi apparatus</keyword>
<dbReference type="Proteomes" id="UP001358417">
    <property type="component" value="Unassembled WGS sequence"/>
</dbReference>
<dbReference type="PANTHER" id="PTHR13251">
    <property type="entry name" value="EPILEPSY HOLOPROSENCEPHALY CANDIDATE 1/TMEM1"/>
    <property type="match status" value="1"/>
</dbReference>
<dbReference type="InterPro" id="IPR045126">
    <property type="entry name" value="TRAPPC10/Trs130"/>
</dbReference>
<evidence type="ECO:0000256" key="2">
    <source>
        <dbReference type="ARBA" id="ARBA00022448"/>
    </source>
</evidence>
<evidence type="ECO:0000259" key="6">
    <source>
        <dbReference type="Pfam" id="PF23274"/>
    </source>
</evidence>
<feature type="domain" description="TRAPPC10/Trs130 N-terminal" evidence="5">
    <location>
        <begin position="10"/>
        <end position="400"/>
    </location>
</feature>
<feature type="domain" description="TRAPPC10/Trs130 C-terminal" evidence="4">
    <location>
        <begin position="1250"/>
        <end position="1384"/>
    </location>
</feature>
<dbReference type="EMBL" id="JAVRRD010000040">
    <property type="protein sequence ID" value="KAK5045083.1"/>
    <property type="molecule type" value="Genomic_DNA"/>
</dbReference>
<evidence type="ECO:0000256" key="3">
    <source>
        <dbReference type="ARBA" id="ARBA00023034"/>
    </source>
</evidence>
<evidence type="ECO:0000259" key="4">
    <source>
        <dbReference type="Pfam" id="PF12584"/>
    </source>
</evidence>
<reference evidence="7 8" key="1">
    <citation type="submission" date="2023-08" db="EMBL/GenBank/DDBJ databases">
        <title>Black Yeasts Isolated from many extreme environments.</title>
        <authorList>
            <person name="Coleine C."/>
            <person name="Stajich J.E."/>
            <person name="Selbmann L."/>
        </authorList>
    </citation>
    <scope>NUCLEOTIDE SEQUENCE [LARGE SCALE GENOMIC DNA]</scope>
    <source>
        <strain evidence="7 8">CCFEE 5792</strain>
    </source>
</reference>